<keyword evidence="8" id="KW-1185">Reference proteome</keyword>
<dbReference type="eggNOG" id="COG2235">
    <property type="taxonomic scope" value="Bacteria"/>
</dbReference>
<dbReference type="InterPro" id="IPR003876">
    <property type="entry name" value="Arg_deiminase"/>
</dbReference>
<dbReference type="SUPFAM" id="SSF55909">
    <property type="entry name" value="Pentein"/>
    <property type="match status" value="1"/>
</dbReference>
<comment type="catalytic activity">
    <reaction evidence="5">
        <text>L-arginine + H2O = L-citrulline + NH4(+)</text>
        <dbReference type="Rhea" id="RHEA:19597"/>
        <dbReference type="ChEBI" id="CHEBI:15377"/>
        <dbReference type="ChEBI" id="CHEBI:28938"/>
        <dbReference type="ChEBI" id="CHEBI:32682"/>
        <dbReference type="ChEBI" id="CHEBI:57743"/>
        <dbReference type="EC" id="3.5.3.6"/>
    </reaction>
</comment>
<proteinExistence type="inferred from homology"/>
<sequence length="449" mass="49875">MTKLQLHFHNPLRFAFFFIALFALCSTAALALVADVQKLGEVPITEIGASAEWLPAKTILMHTPGQELFLGIIHPDAALYEKPFSINGAANEHQEYIRLLEKNGAVVFTVRDALLRGVLDKNGNVIEGDALDRLREFAADFLTIDTSALPEQERTAQEAYKEKTLRALDPQELIEIILLRPTVHLQKTDFNTGFEATYSEAPLMNLYFLRDQMITTEKGVVISKMNSQQRAAETRVIKFALSKLGVTPILEISGEGRLEGGDFLPADGYALLGQGLRTNAEAVRQLLDGGAIGAKYFVVVKDAWQDQEQMHLDTFFNIIDSDLAVLEKTRVNAKEGDERFLTVDVYDKKDGEYVKIKADAPFVKFVRETLGMKIIPVTSEDQLRYGVNFLTIRGRKILGVDGVSEQYKQTLANNGVDATWMDFSNLSSGYGAAHCSTQVLHRAAITALK</sequence>
<comment type="pathway">
    <text evidence="1">Amino-acid degradation; L-arginine degradation via ADI pathway; carbamoyl phosphate from L-arginine: step 1/2.</text>
</comment>
<name>H8YXA0_9GAMM</name>
<reference evidence="7 8" key="2">
    <citation type="submission" date="2011-11" db="EMBL/GenBank/DDBJ databases">
        <authorList>
            <consortium name="US DOE Joint Genome Institute"/>
            <person name="Lucas S."/>
            <person name="Han J."/>
            <person name="Lapidus A."/>
            <person name="Cheng J.-F."/>
            <person name="Goodwin L."/>
            <person name="Pitluck S."/>
            <person name="Peters L."/>
            <person name="Ovchinnikova G."/>
            <person name="Zhang X."/>
            <person name="Detter J.C."/>
            <person name="Han C."/>
            <person name="Tapia R."/>
            <person name="Land M."/>
            <person name="Hauser L."/>
            <person name="Kyrpides N."/>
            <person name="Ivanova N."/>
            <person name="Pagani I."/>
            <person name="Vogl K."/>
            <person name="Liu Z."/>
            <person name="Overmann J."/>
            <person name="Frigaard N.-U."/>
            <person name="Bryant D."/>
            <person name="Woyke T."/>
        </authorList>
    </citation>
    <scope>NUCLEOTIDE SEQUENCE [LARGE SCALE GENOMIC DNA]</scope>
    <source>
        <strain evidence="7 8">970</strain>
    </source>
</reference>
<dbReference type="EMBL" id="JH603168">
    <property type="protein sequence ID" value="EIC23076.1"/>
    <property type="molecule type" value="Genomic_DNA"/>
</dbReference>
<dbReference type="Pfam" id="PF02274">
    <property type="entry name" value="ADI"/>
    <property type="match status" value="1"/>
</dbReference>
<dbReference type="GO" id="GO:0019546">
    <property type="term" value="P:L-arginine deiminase pathway"/>
    <property type="evidence" value="ECO:0007669"/>
    <property type="project" value="TreeGrafter"/>
</dbReference>
<keyword evidence="6" id="KW-0732">Signal</keyword>
<comment type="similarity">
    <text evidence="2">Belongs to the arginine deiminase family.</text>
</comment>
<dbReference type="Gene3D" id="3.75.10.10">
    <property type="entry name" value="L-arginine/glycine Amidinotransferase, Chain A"/>
    <property type="match status" value="1"/>
</dbReference>
<gene>
    <name evidence="7" type="ORF">Thi970DRAFT_00727</name>
</gene>
<dbReference type="RefSeq" id="WP_009147161.1">
    <property type="nucleotide sequence ID" value="NZ_CP121471.1"/>
</dbReference>
<feature type="chain" id="PRO_5003618005" description="arginine deiminase" evidence="6">
    <location>
        <begin position="32"/>
        <end position="449"/>
    </location>
</feature>
<dbReference type="GO" id="GO:0016990">
    <property type="term" value="F:arginine deiminase activity"/>
    <property type="evidence" value="ECO:0007669"/>
    <property type="project" value="UniProtKB-EC"/>
</dbReference>
<evidence type="ECO:0000256" key="2">
    <source>
        <dbReference type="ARBA" id="ARBA00010206"/>
    </source>
</evidence>
<reference evidence="8" key="1">
    <citation type="submission" date="2011-06" db="EMBL/GenBank/DDBJ databases">
        <authorList>
            <consortium name="US DOE Joint Genome Institute (JGI-PGF)"/>
            <person name="Lucas S."/>
            <person name="Han J."/>
            <person name="Lapidus A."/>
            <person name="Cheng J.-F."/>
            <person name="Goodwin L."/>
            <person name="Pitluck S."/>
            <person name="Peters L."/>
            <person name="Land M.L."/>
            <person name="Hauser L."/>
            <person name="Vogl K."/>
            <person name="Liu Z."/>
            <person name="Overmann J."/>
            <person name="Frigaard N.-U."/>
            <person name="Bryant D.A."/>
            <person name="Woyke T.J."/>
        </authorList>
    </citation>
    <scope>NUCLEOTIDE SEQUENCE [LARGE SCALE GENOMIC DNA]</scope>
    <source>
        <strain evidence="8">970</strain>
    </source>
</reference>
<evidence type="ECO:0000313" key="8">
    <source>
        <dbReference type="Proteomes" id="UP000002964"/>
    </source>
</evidence>
<evidence type="ECO:0000256" key="3">
    <source>
        <dbReference type="ARBA" id="ARBA00012171"/>
    </source>
</evidence>
<evidence type="ECO:0000313" key="7">
    <source>
        <dbReference type="EMBL" id="EIC23076.1"/>
    </source>
</evidence>
<dbReference type="Proteomes" id="UP000002964">
    <property type="component" value="Unassembled WGS sequence"/>
</dbReference>
<keyword evidence="4" id="KW-0378">Hydrolase</keyword>
<dbReference type="HOGENOM" id="CLU_049514_0_0_6"/>
<evidence type="ECO:0000256" key="6">
    <source>
        <dbReference type="SAM" id="SignalP"/>
    </source>
</evidence>
<dbReference type="AlphaFoldDB" id="H8YXA0"/>
<dbReference type="EC" id="3.5.3.6" evidence="3"/>
<dbReference type="OrthoDB" id="9807502at2"/>
<accession>H8YXA0</accession>
<dbReference type="PANTHER" id="PTHR47271">
    <property type="entry name" value="ARGININE DEIMINASE"/>
    <property type="match status" value="1"/>
</dbReference>
<dbReference type="STRING" id="631362.Thi970DRAFT_00727"/>
<evidence type="ECO:0000256" key="5">
    <source>
        <dbReference type="ARBA" id="ARBA00049429"/>
    </source>
</evidence>
<dbReference type="PRINTS" id="PR01466">
    <property type="entry name" value="ARGDEIMINASE"/>
</dbReference>
<feature type="signal peptide" evidence="6">
    <location>
        <begin position="1"/>
        <end position="31"/>
    </location>
</feature>
<evidence type="ECO:0000256" key="1">
    <source>
        <dbReference type="ARBA" id="ARBA00005213"/>
    </source>
</evidence>
<protein>
    <recommendedName>
        <fullName evidence="3">arginine deiminase</fullName>
        <ecNumber evidence="3">3.5.3.6</ecNumber>
    </recommendedName>
</protein>
<evidence type="ECO:0000256" key="4">
    <source>
        <dbReference type="ARBA" id="ARBA00022801"/>
    </source>
</evidence>
<organism evidence="7 8">
    <name type="scientific">Thiorhodovibrio frisius</name>
    <dbReference type="NCBI Taxonomy" id="631362"/>
    <lineage>
        <taxon>Bacteria</taxon>
        <taxon>Pseudomonadati</taxon>
        <taxon>Pseudomonadota</taxon>
        <taxon>Gammaproteobacteria</taxon>
        <taxon>Chromatiales</taxon>
        <taxon>Chromatiaceae</taxon>
        <taxon>Thiorhodovibrio</taxon>
    </lineage>
</organism>
<dbReference type="PANTHER" id="PTHR47271:SF2">
    <property type="entry name" value="ARGININE DEIMINASE"/>
    <property type="match status" value="1"/>
</dbReference>